<reference evidence="1" key="1">
    <citation type="submission" date="2019-03" db="EMBL/GenBank/DDBJ databases">
        <title>Single cell metagenomics reveals metabolic interactions within the superorganism composed of flagellate Streblomastix strix and complex community of Bacteroidetes bacteria on its surface.</title>
        <authorList>
            <person name="Treitli S.C."/>
            <person name="Kolisko M."/>
            <person name="Husnik F."/>
            <person name="Keeling P."/>
            <person name="Hampl V."/>
        </authorList>
    </citation>
    <scope>NUCLEOTIDE SEQUENCE</scope>
    <source>
        <strain evidence="1">STM</strain>
    </source>
</reference>
<comment type="caution">
    <text evidence="1">The sequence shown here is derived from an EMBL/GenBank/DDBJ whole genome shotgun (WGS) entry which is preliminary data.</text>
</comment>
<protein>
    <submittedName>
        <fullName evidence="1">Uncharacterized protein</fullName>
    </submittedName>
</protein>
<accession>A0A5J4RAJ3</accession>
<name>A0A5J4RAJ3_9ZZZZ</name>
<dbReference type="EMBL" id="SNRY01001416">
    <property type="protein sequence ID" value="KAA6331097.1"/>
    <property type="molecule type" value="Genomic_DNA"/>
</dbReference>
<sequence length="106" mass="12809">MNTNIYDNENSDELKVKTVKNFVRHLSRERESITVKFKNKINYYTALCTLYDKSENLIRVRFYNQKIEIKKRAFDEIAMCDFIDLGIVRKLIIHLYQSYQMFLLSL</sequence>
<gene>
    <name evidence="1" type="ORF">EZS27_020269</name>
</gene>
<dbReference type="AlphaFoldDB" id="A0A5J4RAJ3"/>
<organism evidence="1">
    <name type="scientific">termite gut metagenome</name>
    <dbReference type="NCBI Taxonomy" id="433724"/>
    <lineage>
        <taxon>unclassified sequences</taxon>
        <taxon>metagenomes</taxon>
        <taxon>organismal metagenomes</taxon>
    </lineage>
</organism>
<proteinExistence type="predicted"/>
<evidence type="ECO:0000313" key="1">
    <source>
        <dbReference type="EMBL" id="KAA6331097.1"/>
    </source>
</evidence>